<feature type="region of interest" description="Disordered" evidence="1">
    <location>
        <begin position="117"/>
        <end position="241"/>
    </location>
</feature>
<accession>A0ABQ5J182</accession>
<keyword evidence="3" id="KW-1185">Reference proteome</keyword>
<feature type="compositionally biased region" description="Basic residues" evidence="1">
    <location>
        <begin position="45"/>
        <end position="55"/>
    </location>
</feature>
<proteinExistence type="predicted"/>
<sequence>MRFIPQHEVVQRYDAILLDYLTNTTMKESKAYKTYHDLVTRKVQPKPKYVRRSSRTKTDEAPKTSFGKRVKSKSKVAKSGKKKQHALGLETLSEITLTEAEQLKLAIKRSLIQTYSSHASGSGAHEKTGVTPGVPDVPDYESDDEKISWKLSEEEDDDEVNVSEHDDDNDDERTESDNDGEDFVHPKFSTHGDEARQKEVNEEDSFDPRVQTPSYVESTDDDKSDEEVQGLNTEEEEMGRDTVMTDAPLPNVQATREIEDTHVILTTPIIPEGQQQSSSVSSGFVSILLNPRPDTGIDLIFNTEATSLVNVPITTIDEPPLVFDHRLKSLKTDFSEFKQTNQFAEAVSSIPGIVDAYLANKMNEAVKTAIQLIEKTVNEQLEAEVITCSSTESKTSLAIAANLSELELKKILIEKMESNKDDEDKDEEPSAGSNRGSKKRRAGKEPESTSAPKEKTSKTTGKSNEGSKSQHQYVGQTTKAKEPVHIADDSEKPTHQEFETGVTDDQPEEEIYLLSDWFQKPTKPPTPDHDWNKSFPSDHGLVQPWLSNLARQENPHESFDELTDTPFDFSAFVMNRLNVESLTPELLASLTFELMKGTCKSLVELEYFFENFYKATTKQLDWHNPEGQQYPHDLRKPLPLIPNSRGRQVIPFNHFINNDLAYLCGGVSSRTYATSVTITKAERILCYHWESAHDVYSRRRIIAVTKLQIVEWHGYKHLDWITVRRDDDKLHTFKEGNFKRLRLQDI</sequence>
<feature type="compositionally biased region" description="Basic and acidic residues" evidence="1">
    <location>
        <begin position="479"/>
        <end position="498"/>
    </location>
</feature>
<evidence type="ECO:0000256" key="1">
    <source>
        <dbReference type="SAM" id="MobiDB-lite"/>
    </source>
</evidence>
<feature type="region of interest" description="Disordered" evidence="1">
    <location>
        <begin position="417"/>
        <end position="506"/>
    </location>
</feature>
<reference evidence="2" key="1">
    <citation type="journal article" date="2022" name="Int. J. Mol. Sci.">
        <title>Draft Genome of Tanacetum Coccineum: Genomic Comparison of Closely Related Tanacetum-Family Plants.</title>
        <authorList>
            <person name="Yamashiro T."/>
            <person name="Shiraishi A."/>
            <person name="Nakayama K."/>
            <person name="Satake H."/>
        </authorList>
    </citation>
    <scope>NUCLEOTIDE SEQUENCE</scope>
</reference>
<feature type="compositionally biased region" description="Basic and acidic residues" evidence="1">
    <location>
        <begin position="443"/>
        <end position="457"/>
    </location>
</feature>
<dbReference type="EMBL" id="BQNB010021426">
    <property type="protein sequence ID" value="GJU06266.1"/>
    <property type="molecule type" value="Genomic_DNA"/>
</dbReference>
<name>A0ABQ5J182_9ASTR</name>
<feature type="compositionally biased region" description="Acidic residues" evidence="1">
    <location>
        <begin position="218"/>
        <end position="238"/>
    </location>
</feature>
<feature type="region of interest" description="Disordered" evidence="1">
    <location>
        <begin position="45"/>
        <end position="84"/>
    </location>
</feature>
<feature type="compositionally biased region" description="Acidic residues" evidence="1">
    <location>
        <begin position="420"/>
        <end position="429"/>
    </location>
</feature>
<feature type="compositionally biased region" description="Acidic residues" evidence="1">
    <location>
        <begin position="153"/>
        <end position="181"/>
    </location>
</feature>
<reference evidence="2" key="2">
    <citation type="submission" date="2022-01" db="EMBL/GenBank/DDBJ databases">
        <authorList>
            <person name="Yamashiro T."/>
            <person name="Shiraishi A."/>
            <person name="Satake H."/>
            <person name="Nakayama K."/>
        </authorList>
    </citation>
    <scope>NUCLEOTIDE SEQUENCE</scope>
</reference>
<gene>
    <name evidence="2" type="ORF">Tco_1122696</name>
</gene>
<feature type="compositionally biased region" description="Basic residues" evidence="1">
    <location>
        <begin position="66"/>
        <end position="84"/>
    </location>
</feature>
<feature type="compositionally biased region" description="Polar residues" evidence="1">
    <location>
        <begin position="458"/>
        <end position="478"/>
    </location>
</feature>
<dbReference type="Proteomes" id="UP001151760">
    <property type="component" value="Unassembled WGS sequence"/>
</dbReference>
<comment type="caution">
    <text evidence="2">The sequence shown here is derived from an EMBL/GenBank/DDBJ whole genome shotgun (WGS) entry which is preliminary data.</text>
</comment>
<organism evidence="2 3">
    <name type="scientific">Tanacetum coccineum</name>
    <dbReference type="NCBI Taxonomy" id="301880"/>
    <lineage>
        <taxon>Eukaryota</taxon>
        <taxon>Viridiplantae</taxon>
        <taxon>Streptophyta</taxon>
        <taxon>Embryophyta</taxon>
        <taxon>Tracheophyta</taxon>
        <taxon>Spermatophyta</taxon>
        <taxon>Magnoliopsida</taxon>
        <taxon>eudicotyledons</taxon>
        <taxon>Gunneridae</taxon>
        <taxon>Pentapetalae</taxon>
        <taxon>asterids</taxon>
        <taxon>campanulids</taxon>
        <taxon>Asterales</taxon>
        <taxon>Asteraceae</taxon>
        <taxon>Asteroideae</taxon>
        <taxon>Anthemideae</taxon>
        <taxon>Anthemidinae</taxon>
        <taxon>Tanacetum</taxon>
    </lineage>
</organism>
<feature type="compositionally biased region" description="Basic and acidic residues" evidence="1">
    <location>
        <begin position="182"/>
        <end position="200"/>
    </location>
</feature>
<evidence type="ECO:0000313" key="2">
    <source>
        <dbReference type="EMBL" id="GJU06266.1"/>
    </source>
</evidence>
<evidence type="ECO:0000313" key="3">
    <source>
        <dbReference type="Proteomes" id="UP001151760"/>
    </source>
</evidence>
<protein>
    <submittedName>
        <fullName evidence="2">Uncharacterized protein</fullName>
    </submittedName>
</protein>